<gene>
    <name evidence="2" type="ORF">NCTC10918_01962</name>
</gene>
<accession>A0A448UXJ1</accession>
<dbReference type="Proteomes" id="UP000270988">
    <property type="component" value="Chromosome"/>
</dbReference>
<evidence type="ECO:0000313" key="2">
    <source>
        <dbReference type="EMBL" id="VEJ30678.1"/>
    </source>
</evidence>
<dbReference type="EMBL" id="LR134521">
    <property type="protein sequence ID" value="VEJ30678.1"/>
    <property type="molecule type" value="Genomic_DNA"/>
</dbReference>
<protein>
    <submittedName>
        <fullName evidence="2">Uncharacterized protein</fullName>
    </submittedName>
</protein>
<feature type="compositionally biased region" description="Basic residues" evidence="1">
    <location>
        <begin position="51"/>
        <end position="62"/>
    </location>
</feature>
<feature type="region of interest" description="Disordered" evidence="1">
    <location>
        <begin position="40"/>
        <end position="62"/>
    </location>
</feature>
<evidence type="ECO:0000256" key="1">
    <source>
        <dbReference type="SAM" id="MobiDB-lite"/>
    </source>
</evidence>
<reference evidence="2 3" key="1">
    <citation type="submission" date="2018-12" db="EMBL/GenBank/DDBJ databases">
        <authorList>
            <consortium name="Pathogen Informatics"/>
        </authorList>
    </citation>
    <scope>NUCLEOTIDE SEQUENCE [LARGE SCALE GENOMIC DNA]</scope>
    <source>
        <strain evidence="2 3">NCTC10918</strain>
    </source>
</reference>
<evidence type="ECO:0000313" key="3">
    <source>
        <dbReference type="Proteomes" id="UP000270988"/>
    </source>
</evidence>
<name>A0A448UXJ1_9MICC</name>
<proteinExistence type="predicted"/>
<dbReference type="AlphaFoldDB" id="A0A448UXJ1"/>
<sequence>MTESKPAPEFVMHQVPIFDTHKDHRVSGITAQNIRKGSLSESYVVGTSRKPMNRHTDMHKKA</sequence>
<organism evidence="2 3">
    <name type="scientific">Rothia dentocariosa</name>
    <dbReference type="NCBI Taxonomy" id="2047"/>
    <lineage>
        <taxon>Bacteria</taxon>
        <taxon>Bacillati</taxon>
        <taxon>Actinomycetota</taxon>
        <taxon>Actinomycetes</taxon>
        <taxon>Micrococcales</taxon>
        <taxon>Micrococcaceae</taxon>
        <taxon>Rothia</taxon>
    </lineage>
</organism>